<gene>
    <name evidence="2" type="ORF">UFOPK1811_00894</name>
</gene>
<sequence>MSLILHVAAEKWRTHLATVVANSEAQVVPVIKGNGYGFGIKVLAQEAKNLNLPVVAVATIAEAEEVQSVFPGEILLLSPSAHSDSERVIHTISPHSSVFSAKMPKKFVLELLSPIHRHGFSVSDLGNALDKYSESGKCEGIAIHLPIDQKTSASEWIDKNLQSITERGIDPTEFNNSVWISHISEKDLNKLTKNWPQIIWKVRIGTDLWLGDRAALKVKAQVLDLHAIQRPTRVGYRQYLIGRGWLLVVSGGTSNGIGLEVATPKRDFLSQVKTLTKSFLNLFGWNPSPFTWNGKNLEFAEAPHMHLSLLTFKGKDAPKVGSELDVDVRFTTTAFDQVVFD</sequence>
<evidence type="ECO:0000259" key="1">
    <source>
        <dbReference type="Pfam" id="PF01168"/>
    </source>
</evidence>
<dbReference type="InterPro" id="IPR009006">
    <property type="entry name" value="Ala_racemase/Decarboxylase_C"/>
</dbReference>
<dbReference type="SUPFAM" id="SSF51419">
    <property type="entry name" value="PLP-binding barrel"/>
    <property type="match status" value="1"/>
</dbReference>
<dbReference type="InterPro" id="IPR001608">
    <property type="entry name" value="Ala_racemase_N"/>
</dbReference>
<feature type="domain" description="Alanine racemase N-terminal" evidence="1">
    <location>
        <begin position="18"/>
        <end position="149"/>
    </location>
</feature>
<dbReference type="Gene3D" id="2.40.37.10">
    <property type="entry name" value="Lyase, Ornithine Decarboxylase, Chain A, domain 1"/>
    <property type="match status" value="1"/>
</dbReference>
<dbReference type="InterPro" id="IPR029066">
    <property type="entry name" value="PLP-binding_barrel"/>
</dbReference>
<dbReference type="AlphaFoldDB" id="A0A6J6GT71"/>
<reference evidence="2" key="1">
    <citation type="submission" date="2020-05" db="EMBL/GenBank/DDBJ databases">
        <authorList>
            <person name="Chiriac C."/>
            <person name="Salcher M."/>
            <person name="Ghai R."/>
            <person name="Kavagutti S V."/>
        </authorList>
    </citation>
    <scope>NUCLEOTIDE SEQUENCE</scope>
</reference>
<proteinExistence type="predicted"/>
<organism evidence="2">
    <name type="scientific">freshwater metagenome</name>
    <dbReference type="NCBI Taxonomy" id="449393"/>
    <lineage>
        <taxon>unclassified sequences</taxon>
        <taxon>metagenomes</taxon>
        <taxon>ecological metagenomes</taxon>
    </lineage>
</organism>
<evidence type="ECO:0000313" key="2">
    <source>
        <dbReference type="EMBL" id="CAB4602294.1"/>
    </source>
</evidence>
<dbReference type="GO" id="GO:0003824">
    <property type="term" value="F:catalytic activity"/>
    <property type="evidence" value="ECO:0007669"/>
    <property type="project" value="InterPro"/>
</dbReference>
<accession>A0A6J6GT71</accession>
<dbReference type="Gene3D" id="3.20.20.10">
    <property type="entry name" value="Alanine racemase"/>
    <property type="match status" value="1"/>
</dbReference>
<protein>
    <submittedName>
        <fullName evidence="2">Unannotated protein</fullName>
    </submittedName>
</protein>
<dbReference type="Pfam" id="PF01168">
    <property type="entry name" value="Ala_racemase_N"/>
    <property type="match status" value="1"/>
</dbReference>
<name>A0A6J6GT71_9ZZZZ</name>
<dbReference type="EMBL" id="CAEZUJ010000032">
    <property type="protein sequence ID" value="CAB4602294.1"/>
    <property type="molecule type" value="Genomic_DNA"/>
</dbReference>